<evidence type="ECO:0000256" key="4">
    <source>
        <dbReference type="ARBA" id="ARBA00012350"/>
    </source>
</evidence>
<evidence type="ECO:0000256" key="1">
    <source>
        <dbReference type="ARBA" id="ARBA00001452"/>
    </source>
</evidence>
<dbReference type="EC" id="3.2.1.101" evidence="4 10"/>
<dbReference type="GO" id="GO:0016052">
    <property type="term" value="P:carbohydrate catabolic process"/>
    <property type="evidence" value="ECO:0007669"/>
    <property type="project" value="InterPro"/>
</dbReference>
<dbReference type="InterPro" id="IPR014480">
    <property type="entry name" value="Mannan-1_6-alpha_mannosidase"/>
</dbReference>
<evidence type="ECO:0000313" key="13">
    <source>
        <dbReference type="Proteomes" id="UP000033483"/>
    </source>
</evidence>
<dbReference type="Proteomes" id="UP000033483">
    <property type="component" value="Unassembled WGS sequence"/>
</dbReference>
<comment type="subcellular location">
    <subcellularLocation>
        <location evidence="2">Endomembrane system</location>
    </subcellularLocation>
</comment>
<keyword evidence="9 10" id="KW-0326">Glycosidase</keyword>
<dbReference type="GO" id="GO:0008496">
    <property type="term" value="F:mannan endo-1,6-alpha-mannosidase activity"/>
    <property type="evidence" value="ECO:0007669"/>
    <property type="project" value="UniProtKB-UniRule"/>
</dbReference>
<evidence type="ECO:0000256" key="11">
    <source>
        <dbReference type="SAM" id="Phobius"/>
    </source>
</evidence>
<dbReference type="PANTHER" id="PTHR12145">
    <property type="entry name" value="MANNAN ENDO-1,6-ALPHA-MANNOSIDASE DCW1"/>
    <property type="match status" value="1"/>
</dbReference>
<evidence type="ECO:0000256" key="7">
    <source>
        <dbReference type="ARBA" id="ARBA00023136"/>
    </source>
</evidence>
<keyword evidence="13" id="KW-1185">Reference proteome</keyword>
<dbReference type="PANTHER" id="PTHR12145:SF36">
    <property type="entry name" value="MANNAN ENDO-1,6-ALPHA-MANNOSIDASE DCW1"/>
    <property type="match status" value="1"/>
</dbReference>
<comment type="similarity">
    <text evidence="3 10">Belongs to the glycosyl hydrolase 76 family.</text>
</comment>
<dbReference type="AlphaFoldDB" id="A0A0F4Z6I6"/>
<comment type="caution">
    <text evidence="12">The sequence shown here is derived from an EMBL/GenBank/DDBJ whole genome shotgun (WGS) entry which is preliminary data.</text>
</comment>
<dbReference type="PIRSF" id="PIRSF016302">
    <property type="entry name" value="Man_a_manosd"/>
    <property type="match status" value="1"/>
</dbReference>
<feature type="transmembrane region" description="Helical" evidence="11">
    <location>
        <begin position="406"/>
        <end position="428"/>
    </location>
</feature>
<dbReference type="OrthoDB" id="4187847at2759"/>
<evidence type="ECO:0000256" key="10">
    <source>
        <dbReference type="PIRNR" id="PIRNR016302"/>
    </source>
</evidence>
<dbReference type="SUPFAM" id="SSF48208">
    <property type="entry name" value="Six-hairpin glycosidases"/>
    <property type="match status" value="1"/>
</dbReference>
<evidence type="ECO:0000256" key="8">
    <source>
        <dbReference type="ARBA" id="ARBA00023180"/>
    </source>
</evidence>
<evidence type="ECO:0000256" key="6">
    <source>
        <dbReference type="ARBA" id="ARBA00022801"/>
    </source>
</evidence>
<keyword evidence="11" id="KW-0812">Transmembrane</keyword>
<evidence type="ECO:0000256" key="9">
    <source>
        <dbReference type="ARBA" id="ARBA00023295"/>
    </source>
</evidence>
<keyword evidence="8" id="KW-0325">Glycoprotein</keyword>
<dbReference type="GO" id="GO:0012505">
    <property type="term" value="C:endomembrane system"/>
    <property type="evidence" value="ECO:0007669"/>
    <property type="project" value="UniProtKB-SubCell"/>
</dbReference>
<evidence type="ECO:0000256" key="2">
    <source>
        <dbReference type="ARBA" id="ARBA00004308"/>
    </source>
</evidence>
<proteinExistence type="inferred from homology"/>
<dbReference type="FunFam" id="1.50.10.20:FF:000006">
    <property type="entry name" value="Mannan endo-1,6-alpha-mannosidase"/>
    <property type="match status" value="1"/>
</dbReference>
<dbReference type="EMBL" id="LAEV01002288">
    <property type="protein sequence ID" value="KKA26139.1"/>
    <property type="molecule type" value="Genomic_DNA"/>
</dbReference>
<dbReference type="GO" id="GO:0009272">
    <property type="term" value="P:fungal-type cell wall biogenesis"/>
    <property type="evidence" value="ECO:0007669"/>
    <property type="project" value="TreeGrafter"/>
</dbReference>
<keyword evidence="11" id="KW-1133">Transmembrane helix</keyword>
<dbReference type="InterPro" id="IPR005198">
    <property type="entry name" value="Glyco_hydro_76"/>
</dbReference>
<protein>
    <recommendedName>
        <fullName evidence="4 10">Mannan endo-1,6-alpha-mannosidase</fullName>
        <ecNumber evidence="4 10">3.2.1.101</ecNumber>
    </recommendedName>
</protein>
<dbReference type="Gene3D" id="1.50.10.20">
    <property type="match status" value="1"/>
</dbReference>
<keyword evidence="5" id="KW-0732">Signal</keyword>
<dbReference type="InterPro" id="IPR008928">
    <property type="entry name" value="6-hairpin_glycosidase_sf"/>
</dbReference>
<organism evidence="12 13">
    <name type="scientific">Thielaviopsis punctulata</name>
    <dbReference type="NCBI Taxonomy" id="72032"/>
    <lineage>
        <taxon>Eukaryota</taxon>
        <taxon>Fungi</taxon>
        <taxon>Dikarya</taxon>
        <taxon>Ascomycota</taxon>
        <taxon>Pezizomycotina</taxon>
        <taxon>Sordariomycetes</taxon>
        <taxon>Hypocreomycetidae</taxon>
        <taxon>Microascales</taxon>
        <taxon>Ceratocystidaceae</taxon>
        <taxon>Thielaviopsis</taxon>
    </lineage>
</organism>
<evidence type="ECO:0000313" key="12">
    <source>
        <dbReference type="EMBL" id="KKA26139.1"/>
    </source>
</evidence>
<gene>
    <name evidence="12" type="ORF">TD95_004884</name>
</gene>
<accession>A0A0F4Z6I6</accession>
<reference evidence="12 13" key="1">
    <citation type="submission" date="2015-03" db="EMBL/GenBank/DDBJ databases">
        <authorList>
            <person name="Radwan O."/>
            <person name="Al-Naeli F.A."/>
            <person name="Rendon G.A."/>
            <person name="Fields C."/>
        </authorList>
    </citation>
    <scope>NUCLEOTIDE SEQUENCE [LARGE SCALE GENOMIC DNA]</scope>
    <source>
        <strain evidence="12">CR-DP1</strain>
    </source>
</reference>
<comment type="catalytic activity">
    <reaction evidence="1 10">
        <text>Random hydrolysis of (1-&gt;6)-alpha-D-mannosidic linkages in unbranched (1-&gt;6)-mannans.</text>
        <dbReference type="EC" id="3.2.1.101"/>
    </reaction>
</comment>
<evidence type="ECO:0000256" key="5">
    <source>
        <dbReference type="ARBA" id="ARBA00022729"/>
    </source>
</evidence>
<sequence>MLASVKEGASTIAYDLLKFYTGNNTGDVDGNLPAPYYWWEAGAMFGLLVDYWWYTNDTSNNEATLRALEHQVGNDANYMPENQTRSLGNDDQGFWGMAAMSAAEAGFENPPANKPQWLALAQAVFNDYVSRWDPQTCYGGLRWQIFTFNAGYDYKNSISNGCFFNLAARLARYTGNDSYAQWAEKIWDWEREIKFITDDWEVEDGAQTDDNCSDTTAVLWSYNFGIQMHGAANMYNLTGNATWLTAVEGLLNKTSQLFFKDGAMYEPACEPQGTCNNDQRSFKTYLIGWMAKTAQLVESTRETVSSLLLTTGQAAVKTCTGEPTAWKGLANTACGQKWYTGSYDGLNGVGEEMSALAAVMYNLYPDAHFPYSAKIGGNSTGNVNAGGSSTNSNGQVIVKITTADKAGAAILTVLVISGLLGGMFFVFYESM</sequence>
<name>A0A0F4Z6I6_9PEZI</name>
<keyword evidence="6 10" id="KW-0378">Hydrolase</keyword>
<dbReference type="Pfam" id="PF03663">
    <property type="entry name" value="Glyco_hydro_76"/>
    <property type="match status" value="1"/>
</dbReference>
<evidence type="ECO:0000256" key="3">
    <source>
        <dbReference type="ARBA" id="ARBA00009699"/>
    </source>
</evidence>
<keyword evidence="7 11" id="KW-0472">Membrane</keyword>